<dbReference type="PANTHER" id="PTHR46430:SF3">
    <property type="entry name" value="ACTIVATOR OF C KINASE PROTEIN 1"/>
    <property type="match status" value="1"/>
</dbReference>
<feature type="compositionally biased region" description="Polar residues" evidence="2">
    <location>
        <begin position="55"/>
        <end position="72"/>
    </location>
</feature>
<dbReference type="PANTHER" id="PTHR46430">
    <property type="entry name" value="PROTEIN SKT5-RELATED"/>
    <property type="match status" value="1"/>
</dbReference>
<feature type="region of interest" description="Disordered" evidence="2">
    <location>
        <begin position="201"/>
        <end position="240"/>
    </location>
</feature>
<dbReference type="Gene3D" id="1.25.40.10">
    <property type="entry name" value="Tetratricopeptide repeat domain"/>
    <property type="match status" value="2"/>
</dbReference>
<comment type="caution">
    <text evidence="3">The sequence shown here is derived from an EMBL/GenBank/DDBJ whole genome shotgun (WGS) entry which is preliminary data.</text>
</comment>
<organism evidence="3 4">
    <name type="scientific">Nakaseomyces bracarensis</name>
    <dbReference type="NCBI Taxonomy" id="273131"/>
    <lineage>
        <taxon>Eukaryota</taxon>
        <taxon>Fungi</taxon>
        <taxon>Dikarya</taxon>
        <taxon>Ascomycota</taxon>
        <taxon>Saccharomycotina</taxon>
        <taxon>Saccharomycetes</taxon>
        <taxon>Saccharomycetales</taxon>
        <taxon>Saccharomycetaceae</taxon>
        <taxon>Nakaseomyces</taxon>
    </lineage>
</organism>
<evidence type="ECO:0000313" key="3">
    <source>
        <dbReference type="EMBL" id="KAL3230128.1"/>
    </source>
</evidence>
<accession>A0ABR4NPY4</accession>
<dbReference type="InterPro" id="IPR051726">
    <property type="entry name" value="Chitin_Synth_Reg"/>
</dbReference>
<feature type="compositionally biased region" description="Basic and acidic residues" evidence="2">
    <location>
        <begin position="201"/>
        <end position="213"/>
    </location>
</feature>
<gene>
    <name evidence="3" type="ORF">RNJ44_01491</name>
</gene>
<dbReference type="SUPFAM" id="SSF81901">
    <property type="entry name" value="HCP-like"/>
    <property type="match status" value="2"/>
</dbReference>
<keyword evidence="4" id="KW-1185">Reference proteome</keyword>
<evidence type="ECO:0008006" key="5">
    <source>
        <dbReference type="Google" id="ProtNLM"/>
    </source>
</evidence>
<keyword evidence="1" id="KW-0677">Repeat</keyword>
<name>A0ABR4NPY4_9SACH</name>
<evidence type="ECO:0000256" key="1">
    <source>
        <dbReference type="ARBA" id="ARBA00022737"/>
    </source>
</evidence>
<evidence type="ECO:0000313" key="4">
    <source>
        <dbReference type="Proteomes" id="UP001623330"/>
    </source>
</evidence>
<dbReference type="InterPro" id="IPR011990">
    <property type="entry name" value="TPR-like_helical_dom_sf"/>
</dbReference>
<feature type="region of interest" description="Disordered" evidence="2">
    <location>
        <begin position="55"/>
        <end position="130"/>
    </location>
</feature>
<feature type="compositionally biased region" description="Low complexity" evidence="2">
    <location>
        <begin position="77"/>
        <end position="118"/>
    </location>
</feature>
<dbReference type="InterPro" id="IPR006597">
    <property type="entry name" value="Sel1-like"/>
</dbReference>
<proteinExistence type="predicted"/>
<dbReference type="SMART" id="SM00671">
    <property type="entry name" value="SEL1"/>
    <property type="match status" value="7"/>
</dbReference>
<protein>
    <recommendedName>
        <fullName evidence="5">Activator of C kinase protein 1</fullName>
    </recommendedName>
</protein>
<dbReference type="EMBL" id="JBEVYD010000010">
    <property type="protein sequence ID" value="KAL3230128.1"/>
    <property type="molecule type" value="Genomic_DNA"/>
</dbReference>
<feature type="region of interest" description="Disordered" evidence="2">
    <location>
        <begin position="1"/>
        <end position="40"/>
    </location>
</feature>
<evidence type="ECO:0000256" key="2">
    <source>
        <dbReference type="SAM" id="MobiDB-lite"/>
    </source>
</evidence>
<dbReference type="Pfam" id="PF08238">
    <property type="entry name" value="Sel1"/>
    <property type="match status" value="9"/>
</dbReference>
<dbReference type="Proteomes" id="UP001623330">
    <property type="component" value="Unassembled WGS sequence"/>
</dbReference>
<feature type="compositionally biased region" description="Basic and acidic residues" evidence="2">
    <location>
        <begin position="222"/>
        <end position="240"/>
    </location>
</feature>
<reference evidence="3 4" key="1">
    <citation type="submission" date="2024-05" db="EMBL/GenBank/DDBJ databases">
        <title>Long read based assembly of the Candida bracarensis genome reveals expanded adhesin content.</title>
        <authorList>
            <person name="Marcet-Houben M."/>
            <person name="Ksiezopolska E."/>
            <person name="Gabaldon T."/>
        </authorList>
    </citation>
    <scope>NUCLEOTIDE SEQUENCE [LARGE SCALE GENOMIC DNA]</scope>
    <source>
        <strain evidence="3 4">CBM6</strain>
    </source>
</reference>
<sequence length="664" mass="75191">MFGRKNNTRYDTHINMFPQPQPQVQPQQQTHTDTRAPYPIEDTTIGTLNQIPVFTAKPSQGSLGSRGSPTPEDSSHLHMNSSHSHMNSGHVHMNSGIVNGSSSSSSSRSGHESGSASGNTRLSTKDSNTVEEDARYNLPFLLKKATLDEVPKDTEIPETILRPNVEVRADNNPFRQVMNEDLITPPPPYEEKDKETNVLREKMYRSESSDSTKGRGIISDSTESKKSISPEKEKESIRNRDLASYSTEALTFYEVYNDVVADQGQFTPKVQLKWCETLLEFVFKENFISHYNINAEKLKRELRPEEAQKNQKVILEHAFKVLKKLIASRYAPAIYLMGTLYSHQPYLEIKNKNIVTRNDQKALEFYCKSAALNHSDSCYRAGVCFEFQRGTPSELSKYQCLEKAFQYYRQGAQECNNTSCMYKLGMTHLHGLQIMNYTNDNDDPRELDRIIRQDIARSIFWFEKAADLGTSPQACYELGKIYEFSNMPLNIQTLLLEHGVHRDTAQALRYYRECATRHNYPLAQWKLGHCYEIGELNLARDPAKSIAWYYRSANGGNIAGTKNHPSNSGASNTPMHGNPMAMLALSGWCLTGASGVMQPNDKEALKWALRASEQSDHKLARAEYVLGRMYELGLGTQPDLSKARSYYNTAAQHGFPKAIQRLTK</sequence>